<keyword evidence="2" id="KW-1185">Reference proteome</keyword>
<dbReference type="AlphaFoldDB" id="A0A3A8EE40"/>
<dbReference type="InterPro" id="IPR036430">
    <property type="entry name" value="RNase_T2-like_sf"/>
</dbReference>
<dbReference type="GO" id="GO:0033897">
    <property type="term" value="F:ribonuclease T2 activity"/>
    <property type="evidence" value="ECO:0007669"/>
    <property type="project" value="InterPro"/>
</dbReference>
<dbReference type="EMBL" id="RAXU01000012">
    <property type="protein sequence ID" value="RKG32865.1"/>
    <property type="molecule type" value="Genomic_DNA"/>
</dbReference>
<protein>
    <submittedName>
        <fullName evidence="1">Ribonuclease I</fullName>
    </submittedName>
</protein>
<organism evidence="1 2">
    <name type="scientific">Acinetobacter guerrae</name>
    <dbReference type="NCBI Taxonomy" id="1843371"/>
    <lineage>
        <taxon>Bacteria</taxon>
        <taxon>Pseudomonadati</taxon>
        <taxon>Pseudomonadota</taxon>
        <taxon>Gammaproteobacteria</taxon>
        <taxon>Moraxellales</taxon>
        <taxon>Moraxellaceae</taxon>
        <taxon>Acinetobacter</taxon>
    </lineage>
</organism>
<reference evidence="1 2" key="1">
    <citation type="submission" date="2018-09" db="EMBL/GenBank/DDBJ databases">
        <title>The draft genome of Acinetobacter spp. strains.</title>
        <authorList>
            <person name="Qin J."/>
            <person name="Feng Y."/>
            <person name="Zong Z."/>
        </authorList>
    </citation>
    <scope>NUCLEOTIDE SEQUENCE [LARGE SCALE GENOMIC DNA]</scope>
    <source>
        <strain evidence="1 2">WCHAc060096</strain>
    </source>
</reference>
<dbReference type="RefSeq" id="WP_120370423.1">
    <property type="nucleotide sequence ID" value="NZ_BKYM01000014.1"/>
</dbReference>
<gene>
    <name evidence="1" type="ORF">D7V21_10300</name>
</gene>
<dbReference type="Proteomes" id="UP000269001">
    <property type="component" value="Unassembled WGS sequence"/>
</dbReference>
<proteinExistence type="predicted"/>
<name>A0A3A8EE40_9GAMM</name>
<accession>A0A3A8EE40</accession>
<dbReference type="Gene3D" id="3.90.730.10">
    <property type="entry name" value="Ribonuclease T2-like"/>
    <property type="match status" value="1"/>
</dbReference>
<dbReference type="GO" id="GO:0003723">
    <property type="term" value="F:RNA binding"/>
    <property type="evidence" value="ECO:0007669"/>
    <property type="project" value="InterPro"/>
</dbReference>
<dbReference type="SUPFAM" id="SSF55895">
    <property type="entry name" value="Ribonuclease Rh-like"/>
    <property type="match status" value="1"/>
</dbReference>
<comment type="caution">
    <text evidence="1">The sequence shown here is derived from an EMBL/GenBank/DDBJ whole genome shotgun (WGS) entry which is preliminary data.</text>
</comment>
<evidence type="ECO:0000313" key="2">
    <source>
        <dbReference type="Proteomes" id="UP000269001"/>
    </source>
</evidence>
<sequence>MKKKNFRDHYFSWLTGCVLWVNFYLFAPNLHAEAPRLQGYVMQVQMTPAVCALDSARQKQRKCLEGYSLTITGLLPETTHPSCETTSPPTLSPLQAKVVARVMPDENARAQLWRSIGGCIPMSASQYFRMIINYAERLKIPADLTSGVNKEIQKNNLQQQFVRLNPTLPANGIRFSCQASRSELILTEVQVCYQVNGTYKQCSSHVVSNCPNEFTIKGSY</sequence>
<evidence type="ECO:0000313" key="1">
    <source>
        <dbReference type="EMBL" id="RKG32865.1"/>
    </source>
</evidence>